<dbReference type="EMBL" id="FWFZ01000022">
    <property type="protein sequence ID" value="SLN70214.1"/>
    <property type="molecule type" value="Genomic_DNA"/>
</dbReference>
<name>A0A1Y5TRB6_9RHOB</name>
<organism evidence="2 3">
    <name type="scientific">Roseisalinus antarcticus</name>
    <dbReference type="NCBI Taxonomy" id="254357"/>
    <lineage>
        <taxon>Bacteria</taxon>
        <taxon>Pseudomonadati</taxon>
        <taxon>Pseudomonadota</taxon>
        <taxon>Alphaproteobacteria</taxon>
        <taxon>Rhodobacterales</taxon>
        <taxon>Roseobacteraceae</taxon>
        <taxon>Roseisalinus</taxon>
    </lineage>
</organism>
<keyword evidence="1" id="KW-0732">Signal</keyword>
<accession>A0A1Y5TRB6</accession>
<sequence>MFRTTLLSIALCLSALTAAADGQAWLTINPRNAEEAALVRFGLAAYALHKDIEENGHVTQRGADNAAGIYQGACDFALIEQQGSGHRGTINQRNCDNAGAIFQSGRNTDANLDQSGGQTGVIFIHGF</sequence>
<evidence type="ECO:0000256" key="1">
    <source>
        <dbReference type="SAM" id="SignalP"/>
    </source>
</evidence>
<dbReference type="RefSeq" id="WP_085880217.1">
    <property type="nucleotide sequence ID" value="NZ_FWFZ01000022.1"/>
</dbReference>
<keyword evidence="3" id="KW-1185">Reference proteome</keyword>
<dbReference type="Proteomes" id="UP000193900">
    <property type="component" value="Unassembled WGS sequence"/>
</dbReference>
<feature type="chain" id="PRO_5013255276" evidence="1">
    <location>
        <begin position="21"/>
        <end position="127"/>
    </location>
</feature>
<evidence type="ECO:0000313" key="3">
    <source>
        <dbReference type="Proteomes" id="UP000193900"/>
    </source>
</evidence>
<feature type="signal peptide" evidence="1">
    <location>
        <begin position="1"/>
        <end position="20"/>
    </location>
</feature>
<proteinExistence type="predicted"/>
<dbReference type="OrthoDB" id="7907227at2"/>
<gene>
    <name evidence="2" type="ORF">ROA7023_03440</name>
</gene>
<evidence type="ECO:0000313" key="2">
    <source>
        <dbReference type="EMBL" id="SLN70214.1"/>
    </source>
</evidence>
<protein>
    <submittedName>
        <fullName evidence="2">Curlin minor subunit CsgB</fullName>
    </submittedName>
</protein>
<dbReference type="AlphaFoldDB" id="A0A1Y5TRB6"/>
<reference evidence="2 3" key="1">
    <citation type="submission" date="2017-03" db="EMBL/GenBank/DDBJ databases">
        <authorList>
            <person name="Afonso C.L."/>
            <person name="Miller P.J."/>
            <person name="Scott M.A."/>
            <person name="Spackman E."/>
            <person name="Goraichik I."/>
            <person name="Dimitrov K.M."/>
            <person name="Suarez D.L."/>
            <person name="Swayne D.E."/>
        </authorList>
    </citation>
    <scope>NUCLEOTIDE SEQUENCE [LARGE SCALE GENOMIC DNA]</scope>
    <source>
        <strain evidence="2 3">CECT 7023</strain>
    </source>
</reference>